<dbReference type="InterPro" id="IPR036397">
    <property type="entry name" value="RNaseH_sf"/>
</dbReference>
<evidence type="ECO:0000256" key="1">
    <source>
        <dbReference type="ARBA" id="ARBA00022723"/>
    </source>
</evidence>
<feature type="compositionally biased region" description="Polar residues" evidence="3">
    <location>
        <begin position="339"/>
        <end position="348"/>
    </location>
</feature>
<protein>
    <submittedName>
        <fullName evidence="5">Ribonuclease H-like domain-containing protein</fullName>
    </submittedName>
</protein>
<dbReference type="Pfam" id="PF07727">
    <property type="entry name" value="RVT_2"/>
    <property type="match status" value="1"/>
</dbReference>
<reference evidence="5" key="2">
    <citation type="submission" date="2022-01" db="EMBL/GenBank/DDBJ databases">
        <authorList>
            <person name="Yamashiro T."/>
            <person name="Shiraishi A."/>
            <person name="Satake H."/>
            <person name="Nakayama K."/>
        </authorList>
    </citation>
    <scope>NUCLEOTIDE SEQUENCE</scope>
</reference>
<dbReference type="EMBL" id="BQNB010016061">
    <property type="protein sequence ID" value="GJT47368.1"/>
    <property type="molecule type" value="Genomic_DNA"/>
</dbReference>
<dbReference type="PROSITE" id="PS50994">
    <property type="entry name" value="INTEGRASE"/>
    <property type="match status" value="1"/>
</dbReference>
<feature type="compositionally biased region" description="Polar residues" evidence="3">
    <location>
        <begin position="1149"/>
        <end position="1162"/>
    </location>
</feature>
<dbReference type="Pfam" id="PF00665">
    <property type="entry name" value="rve"/>
    <property type="match status" value="1"/>
</dbReference>
<dbReference type="Pfam" id="PF13976">
    <property type="entry name" value="gag_pre-integrs"/>
    <property type="match status" value="1"/>
</dbReference>
<feature type="compositionally biased region" description="Low complexity" evidence="3">
    <location>
        <begin position="1058"/>
        <end position="1069"/>
    </location>
</feature>
<accession>A0ABQ5E908</accession>
<evidence type="ECO:0000259" key="4">
    <source>
        <dbReference type="PROSITE" id="PS50994"/>
    </source>
</evidence>
<dbReference type="Pfam" id="PF25597">
    <property type="entry name" value="SH3_retrovirus"/>
    <property type="match status" value="1"/>
</dbReference>
<dbReference type="CDD" id="cd09272">
    <property type="entry name" value="RNase_HI_RT_Ty1"/>
    <property type="match status" value="1"/>
</dbReference>
<keyword evidence="2" id="KW-0378">Hydrolase</keyword>
<feature type="region of interest" description="Disordered" evidence="3">
    <location>
        <begin position="1133"/>
        <end position="1166"/>
    </location>
</feature>
<evidence type="ECO:0000256" key="3">
    <source>
        <dbReference type="SAM" id="MobiDB-lite"/>
    </source>
</evidence>
<comment type="caution">
    <text evidence="5">The sequence shown here is derived from an EMBL/GenBank/DDBJ whole genome shotgun (WGS) entry which is preliminary data.</text>
</comment>
<sequence length="1445" mass="162291">MTSSDEQHSQDDEVFTQIQPQITTVTNTNAKFPYLKKGEYDIWAMKMQNYITNSDLPCWNIVLNGNSRKKTTKDSNGNIKICPPVSAEEHLAVQRETKARTTLLTALPDDHMGDFYHLDDAKEIWLAIKARFGGNEESKKMQKSFLKQEFEEFKITEAEGLHTGYDKFQKILSQMNTLKVRPENEDVNLKFLRALPPSWSQVTLVLKTKGGLEYLSFDDLYNKLKSLEFDVKDSSISVKDKIGLGYGSYENELYIDNEPSIFDSRPEDLLGKPLYSWFTKEGDMHRVPPPMTGNYMPTPVHVEIDESQFSYGQKQTNISETYSENVETCKSSGDESNESKNNNFDSCESNFSVSTLESASETAVESKPNVVMSKVWTDAPIIEEVNSDNKYVVTPGKVNEKPSHADNKSAKFINTPRDMGNKHDLRRHMGKQVGEGYAFQKKDCFVCGSLSHLIKDYDFHEKRMAQEQTMAKQNEKTNGMVPTGKAVSAGRPNYPIPVTSGRTNNTVRPLPSVFKPNRPNTQSASPRKRPLHRASPPKTSFSYFGGDKVKTAVKTSAGCSWSSSRYVWKKNTKNNGGSNNNNRLQSKDPLGRPKPGNPHKLTEDLGIVDSGCSRSMTANRHRTAKLDFENVLYVKELQHFNLFSVSQICDKKNRVLFTETECLVLTKDFKLPDETQVLLKVPRKHNLYSFNLEDLAPQGDLACLLAKATLDESTQWHRRLGHVNFKNMNKLVKGNLVRGLPPKLFQNDHTCVACNKGKQHKVSYKAKTAVSSFSEPLQMLHMDLFGPTSVRSISYKFYCLVITDAFSRFSWVFFLAKKDETVGILKEFIKLVENQLNKKVKVIRCDNGTEFKNRDLIEFCGSKGIKRDYSNARTPQQNGVAERKNRTLIEAARTMLADSFLPTMFWTKAVATACYVLNRVLVTNPHNKTPYELLTGIVPTISYLKPFGCHVTILNTIDQLGKFDGKSDEGFLVGYSTQGKAYRVYNLASKRVEETMNVKFLENKPNVAQTGPSNATTNNAGSQDTNDSDTDDDQDVIILPSYPSNATSSPSQMAPQDSSSVKSHSSPVVEGTQAEKEELVTPVSAPFATSTSPDILSAGASSLRYPHPSTFANEFATGIPILKDIYDNPGSGMFTSSSYDDEEPRADLTNMSSTENVNPTSTKRVKSAHPSSLIIRDIASPVQTRSRVNKSSNGESALVCYIKDQRRNNHTDFHHCLFACFLSQTEPRSVAQALEDPSWVEAMQEEMQQFQFQNVWILVDLPPRKREIRTKWILKNKKDARGIVIRNKARLVAQGHRQEEGIDYDEVFAPVARIEAIRLFLAYASFIGFMVYQMDVKSAFLYGKIEEEVVPGHPLGNPHKLTEDLGIVDSGCSRSMTGNRHRDSPFELEAYTDSNYAGNHNDRKSTTGGCQFLGRRLISWQCKKQTIVATSSTKAEYVAAAYSCG</sequence>
<dbReference type="SUPFAM" id="SSF53098">
    <property type="entry name" value="Ribonuclease H-like"/>
    <property type="match status" value="1"/>
</dbReference>
<feature type="region of interest" description="Disordered" evidence="3">
    <location>
        <begin position="485"/>
        <end position="545"/>
    </location>
</feature>
<dbReference type="InterPro" id="IPR039537">
    <property type="entry name" value="Retrotran_Ty1/copia-like"/>
</dbReference>
<feature type="compositionally biased region" description="Low complexity" evidence="3">
    <location>
        <begin position="573"/>
        <end position="582"/>
    </location>
</feature>
<dbReference type="InterPro" id="IPR013103">
    <property type="entry name" value="RVT_2"/>
</dbReference>
<feature type="compositionally biased region" description="Basic and acidic residues" evidence="3">
    <location>
        <begin position="398"/>
        <end position="409"/>
    </location>
</feature>
<feature type="region of interest" description="Disordered" evidence="3">
    <location>
        <begin position="1003"/>
        <end position="1091"/>
    </location>
</feature>
<evidence type="ECO:0000313" key="6">
    <source>
        <dbReference type="Proteomes" id="UP001151760"/>
    </source>
</evidence>
<feature type="region of interest" description="Disordered" evidence="3">
    <location>
        <begin position="570"/>
        <end position="605"/>
    </location>
</feature>
<feature type="compositionally biased region" description="Polar residues" evidence="3">
    <location>
        <begin position="1006"/>
        <end position="1021"/>
    </location>
</feature>
<keyword evidence="6" id="KW-1185">Reference proteome</keyword>
<reference evidence="5" key="1">
    <citation type="journal article" date="2022" name="Int. J. Mol. Sci.">
        <title>Draft Genome of Tanacetum Coccineum: Genomic Comparison of Closely Related Tanacetum-Family Plants.</title>
        <authorList>
            <person name="Yamashiro T."/>
            <person name="Shiraishi A."/>
            <person name="Nakayama K."/>
            <person name="Satake H."/>
        </authorList>
    </citation>
    <scope>NUCLEOTIDE SEQUENCE</scope>
</reference>
<name>A0ABQ5E908_9ASTR</name>
<feature type="region of interest" description="Disordered" evidence="3">
    <location>
        <begin position="397"/>
        <end position="421"/>
    </location>
</feature>
<dbReference type="Pfam" id="PF14223">
    <property type="entry name" value="Retrotran_gag_2"/>
    <property type="match status" value="1"/>
</dbReference>
<dbReference type="InterPro" id="IPR001584">
    <property type="entry name" value="Integrase_cat-core"/>
</dbReference>
<dbReference type="InterPro" id="IPR012337">
    <property type="entry name" value="RNaseH-like_sf"/>
</dbReference>
<dbReference type="InterPro" id="IPR025724">
    <property type="entry name" value="GAG-pre-integrase_dom"/>
</dbReference>
<organism evidence="5 6">
    <name type="scientific">Tanacetum coccineum</name>
    <dbReference type="NCBI Taxonomy" id="301880"/>
    <lineage>
        <taxon>Eukaryota</taxon>
        <taxon>Viridiplantae</taxon>
        <taxon>Streptophyta</taxon>
        <taxon>Embryophyta</taxon>
        <taxon>Tracheophyta</taxon>
        <taxon>Spermatophyta</taxon>
        <taxon>Magnoliopsida</taxon>
        <taxon>eudicotyledons</taxon>
        <taxon>Gunneridae</taxon>
        <taxon>Pentapetalae</taxon>
        <taxon>asterids</taxon>
        <taxon>campanulids</taxon>
        <taxon>Asterales</taxon>
        <taxon>Asteraceae</taxon>
        <taxon>Asteroideae</taxon>
        <taxon>Anthemideae</taxon>
        <taxon>Anthemidinae</taxon>
        <taxon>Tanacetum</taxon>
    </lineage>
</organism>
<dbReference type="Gene3D" id="3.30.420.10">
    <property type="entry name" value="Ribonuclease H-like superfamily/Ribonuclease H"/>
    <property type="match status" value="1"/>
</dbReference>
<feature type="compositionally biased region" description="Acidic residues" evidence="3">
    <location>
        <begin position="1026"/>
        <end position="1035"/>
    </location>
</feature>
<feature type="compositionally biased region" description="Polar residues" evidence="3">
    <location>
        <begin position="1042"/>
        <end position="1057"/>
    </location>
</feature>
<gene>
    <name evidence="5" type="ORF">Tco_0956083</name>
</gene>
<proteinExistence type="predicted"/>
<evidence type="ECO:0000313" key="5">
    <source>
        <dbReference type="EMBL" id="GJT47368.1"/>
    </source>
</evidence>
<dbReference type="Proteomes" id="UP001151760">
    <property type="component" value="Unassembled WGS sequence"/>
</dbReference>
<dbReference type="PANTHER" id="PTHR42648">
    <property type="entry name" value="TRANSPOSASE, PUTATIVE-RELATED"/>
    <property type="match status" value="1"/>
</dbReference>
<keyword evidence="1" id="KW-0479">Metal-binding</keyword>
<dbReference type="PANTHER" id="PTHR42648:SF32">
    <property type="entry name" value="RIBONUCLEASE H-LIKE DOMAIN, GAG-PRE-INTEGRASE DOMAIN PROTEIN-RELATED"/>
    <property type="match status" value="1"/>
</dbReference>
<feature type="region of interest" description="Disordered" evidence="3">
    <location>
        <begin position="328"/>
        <end position="348"/>
    </location>
</feature>
<evidence type="ECO:0000256" key="2">
    <source>
        <dbReference type="ARBA" id="ARBA00022801"/>
    </source>
</evidence>
<dbReference type="InterPro" id="IPR057670">
    <property type="entry name" value="SH3_retrovirus"/>
</dbReference>
<feature type="domain" description="Integrase catalytic" evidence="4">
    <location>
        <begin position="772"/>
        <end position="938"/>
    </location>
</feature>